<evidence type="ECO:0000256" key="5">
    <source>
        <dbReference type="PIRSR" id="PIRSR606689-2"/>
    </source>
</evidence>
<dbReference type="AlphaFoldDB" id="A0A8B6FEE9"/>
<dbReference type="GO" id="GO:0046872">
    <property type="term" value="F:metal ion binding"/>
    <property type="evidence" value="ECO:0007669"/>
    <property type="project" value="UniProtKB-KW"/>
</dbReference>
<dbReference type="CDD" id="cd00878">
    <property type="entry name" value="Arf_Arl"/>
    <property type="match status" value="1"/>
</dbReference>
<dbReference type="SMART" id="SM00177">
    <property type="entry name" value="ARF"/>
    <property type="match status" value="1"/>
</dbReference>
<dbReference type="GO" id="GO:0030010">
    <property type="term" value="P:establishment of cell polarity"/>
    <property type="evidence" value="ECO:0007669"/>
    <property type="project" value="UniProtKB-ARBA"/>
</dbReference>
<reference evidence="7" key="1">
    <citation type="submission" date="2018-11" db="EMBL/GenBank/DDBJ databases">
        <authorList>
            <person name="Alioto T."/>
            <person name="Alioto T."/>
        </authorList>
    </citation>
    <scope>NUCLEOTIDE SEQUENCE</scope>
</reference>
<dbReference type="SUPFAM" id="SSF52540">
    <property type="entry name" value="P-loop containing nucleoside triphosphate hydrolases"/>
    <property type="match status" value="1"/>
</dbReference>
<evidence type="ECO:0000256" key="6">
    <source>
        <dbReference type="RuleBase" id="RU003925"/>
    </source>
</evidence>
<dbReference type="FunFam" id="3.40.50.300:FF:000412">
    <property type="entry name" value="ADP-ribosylation factor 1"/>
    <property type="match status" value="1"/>
</dbReference>
<comment type="caution">
    <text evidence="7">The sequence shown here is derived from an EMBL/GenBank/DDBJ whole genome shotgun (WGS) entry which is preliminary data.</text>
</comment>
<keyword evidence="5" id="KW-0460">Magnesium</keyword>
<feature type="binding site" evidence="4">
    <location>
        <begin position="32"/>
        <end position="39"/>
    </location>
    <ligand>
        <name>GTP</name>
        <dbReference type="ChEBI" id="CHEBI:37565"/>
    </ligand>
</feature>
<keyword evidence="5" id="KW-0479">Metal-binding</keyword>
<keyword evidence="2 4" id="KW-0547">Nucleotide-binding</keyword>
<dbReference type="PANTHER" id="PTHR11711">
    <property type="entry name" value="ADP RIBOSYLATION FACTOR-RELATED"/>
    <property type="match status" value="1"/>
</dbReference>
<dbReference type="InterPro" id="IPR005225">
    <property type="entry name" value="Small_GTP-bd"/>
</dbReference>
<dbReference type="InterPro" id="IPR027417">
    <property type="entry name" value="P-loop_NTPase"/>
</dbReference>
<dbReference type="InterPro" id="IPR006689">
    <property type="entry name" value="Small_GTPase_ARF/SAR"/>
</dbReference>
<sequence length="253" mass="28598">MVRNGLFTKVMGQAWNKISKYRSKEIRILLLGLESVGKTTLLYRLKLGEPIKATPTIGFNVESFQYKDLSLNAWDLGFGGKMRPLCQHYYKGSNAVVIMIDRGDRERLEEVTYDVIKPALKSEDLKDAVFLFLANKSDIEDGMNLQEISDSLALNNLKRRWNIFTISALTGDGITEAFDWLALQLGSSQVKQTAEINKIQTEVTHVLPPQNHPETCERSYSALACFFIRPTQAVGIHKDDDNHDGDDEKIDDV</sequence>
<proteinExistence type="inferred from homology"/>
<dbReference type="GO" id="GO:0003924">
    <property type="term" value="F:GTPase activity"/>
    <property type="evidence" value="ECO:0007669"/>
    <property type="project" value="InterPro"/>
</dbReference>
<evidence type="ECO:0000256" key="4">
    <source>
        <dbReference type="PIRSR" id="PIRSR606689-1"/>
    </source>
</evidence>
<organism evidence="7 8">
    <name type="scientific">Mytilus galloprovincialis</name>
    <name type="common">Mediterranean mussel</name>
    <dbReference type="NCBI Taxonomy" id="29158"/>
    <lineage>
        <taxon>Eukaryota</taxon>
        <taxon>Metazoa</taxon>
        <taxon>Spiralia</taxon>
        <taxon>Lophotrochozoa</taxon>
        <taxon>Mollusca</taxon>
        <taxon>Bivalvia</taxon>
        <taxon>Autobranchia</taxon>
        <taxon>Pteriomorphia</taxon>
        <taxon>Mytilida</taxon>
        <taxon>Mytiloidea</taxon>
        <taxon>Mytilidae</taxon>
        <taxon>Mytilinae</taxon>
        <taxon>Mytilus</taxon>
    </lineage>
</organism>
<dbReference type="PROSITE" id="PS51419">
    <property type="entry name" value="RAB"/>
    <property type="match status" value="1"/>
</dbReference>
<accession>A0A8B6FEE9</accession>
<evidence type="ECO:0000256" key="3">
    <source>
        <dbReference type="ARBA" id="ARBA00023134"/>
    </source>
</evidence>
<dbReference type="PROSITE" id="PS51417">
    <property type="entry name" value="ARF"/>
    <property type="match status" value="1"/>
</dbReference>
<gene>
    <name evidence="7" type="ORF">MGAL_10B011137</name>
</gene>
<dbReference type="SMART" id="SM00175">
    <property type="entry name" value="RAB"/>
    <property type="match status" value="1"/>
</dbReference>
<dbReference type="Gene3D" id="3.40.50.300">
    <property type="entry name" value="P-loop containing nucleotide triphosphate hydrolases"/>
    <property type="match status" value="1"/>
</dbReference>
<feature type="binding site" evidence="5">
    <location>
        <position position="39"/>
    </location>
    <ligand>
        <name>Mg(2+)</name>
        <dbReference type="ChEBI" id="CHEBI:18420"/>
    </ligand>
</feature>
<keyword evidence="3 4" id="KW-0342">GTP-binding</keyword>
<feature type="binding site" evidence="4">
    <location>
        <begin position="135"/>
        <end position="138"/>
    </location>
    <ligand>
        <name>GTP</name>
        <dbReference type="ChEBI" id="CHEBI:37565"/>
    </ligand>
</feature>
<dbReference type="GO" id="GO:0005525">
    <property type="term" value="F:GTP binding"/>
    <property type="evidence" value="ECO:0007669"/>
    <property type="project" value="UniProtKB-KW"/>
</dbReference>
<dbReference type="Proteomes" id="UP000596742">
    <property type="component" value="Unassembled WGS sequence"/>
</dbReference>
<name>A0A8B6FEE9_MYTGA</name>
<evidence type="ECO:0000313" key="7">
    <source>
        <dbReference type="EMBL" id="VDI47906.1"/>
    </source>
</evidence>
<evidence type="ECO:0000256" key="2">
    <source>
        <dbReference type="ARBA" id="ARBA00022741"/>
    </source>
</evidence>
<dbReference type="NCBIfam" id="TIGR00231">
    <property type="entry name" value="small_GTP"/>
    <property type="match status" value="1"/>
</dbReference>
<dbReference type="InterPro" id="IPR024156">
    <property type="entry name" value="Small_GTPase_ARF"/>
</dbReference>
<keyword evidence="8" id="KW-1185">Reference proteome</keyword>
<feature type="binding site" evidence="5">
    <location>
        <position position="56"/>
    </location>
    <ligand>
        <name>Mg(2+)</name>
        <dbReference type="ChEBI" id="CHEBI:18420"/>
    </ligand>
</feature>
<dbReference type="Pfam" id="PF00025">
    <property type="entry name" value="Arf"/>
    <property type="match status" value="1"/>
</dbReference>
<protein>
    <submittedName>
        <fullName evidence="7">ADP-ribosylation factor 1</fullName>
    </submittedName>
</protein>
<dbReference type="PRINTS" id="PR00328">
    <property type="entry name" value="SAR1GTPBP"/>
</dbReference>
<comment type="similarity">
    <text evidence="1 6">Belongs to the small GTPase superfamily. Arf family.</text>
</comment>
<evidence type="ECO:0000256" key="1">
    <source>
        <dbReference type="ARBA" id="ARBA00010290"/>
    </source>
</evidence>
<dbReference type="OrthoDB" id="6060392at2759"/>
<dbReference type="SMART" id="SM00178">
    <property type="entry name" value="SAR"/>
    <property type="match status" value="1"/>
</dbReference>
<dbReference type="EMBL" id="UYJE01006664">
    <property type="protein sequence ID" value="VDI47906.1"/>
    <property type="molecule type" value="Genomic_DNA"/>
</dbReference>
<evidence type="ECO:0000313" key="8">
    <source>
        <dbReference type="Proteomes" id="UP000596742"/>
    </source>
</evidence>